<dbReference type="SUPFAM" id="SSF47823">
    <property type="entry name" value="lambda integrase-like, N-terminal domain"/>
    <property type="match status" value="1"/>
</dbReference>
<keyword evidence="2" id="KW-1185">Reference proteome</keyword>
<dbReference type="AlphaFoldDB" id="A0A7D9INA1"/>
<evidence type="ECO:0000313" key="1">
    <source>
        <dbReference type="EMBL" id="CAB4014733.1"/>
    </source>
</evidence>
<dbReference type="InterPro" id="IPR052925">
    <property type="entry name" value="Phage_Integrase-like_Recomb"/>
</dbReference>
<dbReference type="EMBL" id="CACRXK020008425">
    <property type="protein sequence ID" value="CAB4014733.1"/>
    <property type="molecule type" value="Genomic_DNA"/>
</dbReference>
<protein>
    <submittedName>
        <fullName evidence="1">Integrase recombinase xerD-like</fullName>
    </submittedName>
</protein>
<dbReference type="PANTHER" id="PTHR34605">
    <property type="entry name" value="PHAGE_INTEGRASE DOMAIN-CONTAINING PROTEIN"/>
    <property type="match status" value="1"/>
</dbReference>
<dbReference type="PANTHER" id="PTHR34605:SF4">
    <property type="entry name" value="DNA ADENINE METHYLTRANSFERASE"/>
    <property type="match status" value="1"/>
</dbReference>
<dbReference type="InterPro" id="IPR010998">
    <property type="entry name" value="Integrase_recombinase_N"/>
</dbReference>
<dbReference type="OrthoDB" id="10039881at2759"/>
<evidence type="ECO:0000313" key="2">
    <source>
        <dbReference type="Proteomes" id="UP001152795"/>
    </source>
</evidence>
<dbReference type="Proteomes" id="UP001152795">
    <property type="component" value="Unassembled WGS sequence"/>
</dbReference>
<accession>A0A7D9INA1</accession>
<reference evidence="1" key="1">
    <citation type="submission" date="2020-04" db="EMBL/GenBank/DDBJ databases">
        <authorList>
            <person name="Alioto T."/>
            <person name="Alioto T."/>
            <person name="Gomez Garrido J."/>
        </authorList>
    </citation>
    <scope>NUCLEOTIDE SEQUENCE</scope>
    <source>
        <strain evidence="1">A484AB</strain>
    </source>
</reference>
<proteinExistence type="predicted"/>
<comment type="caution">
    <text evidence="1">The sequence shown here is derived from an EMBL/GenBank/DDBJ whole genome shotgun (WGS) entry which is preliminary data.</text>
</comment>
<organism evidence="1 2">
    <name type="scientific">Paramuricea clavata</name>
    <name type="common">Red gorgonian</name>
    <name type="synonym">Violescent sea-whip</name>
    <dbReference type="NCBI Taxonomy" id="317549"/>
    <lineage>
        <taxon>Eukaryota</taxon>
        <taxon>Metazoa</taxon>
        <taxon>Cnidaria</taxon>
        <taxon>Anthozoa</taxon>
        <taxon>Octocorallia</taxon>
        <taxon>Malacalcyonacea</taxon>
        <taxon>Plexauridae</taxon>
        <taxon>Paramuricea</taxon>
    </lineage>
</organism>
<dbReference type="Gene3D" id="1.10.150.130">
    <property type="match status" value="1"/>
</dbReference>
<sequence>MQDRALQTVKKYLNTFQQWKKWAKRKSLHALPASGYEFALYIAYLLRKAKSVSTIHAAVYEVAWAHKKVAAVSPTEHPLVKQMVEAAKRILCIAPKNRKQPLGIDHIKKLVRKFGGGGDLSKLQITCLITLGYSVFLLRCDDLAKLKKQDVLFYKDHMWIFFKREKLINIVRVHGFL</sequence>
<name>A0A7D9INA1_PARCT</name>
<gene>
    <name evidence="1" type="ORF">PACLA_8A008004</name>
</gene>